<gene>
    <name evidence="3" type="ORF">HHU12_28980</name>
</gene>
<accession>A0A7X9S0E0</accession>
<feature type="transmembrane region" description="Helical" evidence="1">
    <location>
        <begin position="32"/>
        <end position="54"/>
    </location>
</feature>
<dbReference type="AlphaFoldDB" id="A0A7X9S0E0"/>
<dbReference type="InterPro" id="IPR025517">
    <property type="entry name" value="DUF4405"/>
</dbReference>
<dbReference type="Pfam" id="PF14358">
    <property type="entry name" value="DUF4405"/>
    <property type="match status" value="1"/>
</dbReference>
<keyword evidence="4" id="KW-1185">Reference proteome</keyword>
<feature type="domain" description="Flavinylation-associated cytochrome" evidence="2">
    <location>
        <begin position="9"/>
        <end position="53"/>
    </location>
</feature>
<keyword evidence="1" id="KW-0812">Transmembrane</keyword>
<dbReference type="EMBL" id="JABANE010000128">
    <property type="protein sequence ID" value="NME72034.1"/>
    <property type="molecule type" value="Genomic_DNA"/>
</dbReference>
<protein>
    <submittedName>
        <fullName evidence="3">DUF4405 domain-containing protein</fullName>
    </submittedName>
</protein>
<keyword evidence="1" id="KW-1133">Transmembrane helix</keyword>
<sequence length="344" mass="38704">MNRRILGNILLAVILILSVSGLVLYFTPHQKATTSIHTLFGFVFLLSIVFHIINNKVPIKNYLKGKGKGKSKYKPLQAPLIFIIATGVSIGILYQVPHFNSLYDWGNEFRNQQIGKEEQTFDYEIIDLDQKLGKHTISVEFKKGKSFRHPLIAIWVEDTLGNYIETLYISQSISSSTFQIGKKVGDGYAPATVRRPEALPYWSHKRGIKASDGLYIPLESAPDLDGVSGATPLNNFIISSKSNLENNGPFKILMEFNQSFDWNEYYSKDRFPDDKIYSGSGAVGQPSMIYKATINPEDLNHKTYKLMELIGHGHHSGQNGNLYTDLKNITTAKEIADRIILSIE</sequence>
<proteinExistence type="predicted"/>
<evidence type="ECO:0000313" key="3">
    <source>
        <dbReference type="EMBL" id="NME72034.1"/>
    </source>
</evidence>
<evidence type="ECO:0000259" key="2">
    <source>
        <dbReference type="Pfam" id="PF14358"/>
    </source>
</evidence>
<feature type="transmembrane region" description="Helical" evidence="1">
    <location>
        <begin position="75"/>
        <end position="94"/>
    </location>
</feature>
<comment type="caution">
    <text evidence="3">The sequence shown here is derived from an EMBL/GenBank/DDBJ whole genome shotgun (WGS) entry which is preliminary data.</text>
</comment>
<evidence type="ECO:0000256" key="1">
    <source>
        <dbReference type="SAM" id="Phobius"/>
    </source>
</evidence>
<reference evidence="3 4" key="1">
    <citation type="submission" date="2020-04" db="EMBL/GenBank/DDBJ databases">
        <title>Flammeovirga sp. SR4, a novel species isolated from seawater.</title>
        <authorList>
            <person name="Wang X."/>
        </authorList>
    </citation>
    <scope>NUCLEOTIDE SEQUENCE [LARGE SCALE GENOMIC DNA]</scope>
    <source>
        <strain evidence="3 4">ATCC 23126</strain>
    </source>
</reference>
<feature type="transmembrane region" description="Helical" evidence="1">
    <location>
        <begin position="5"/>
        <end position="26"/>
    </location>
</feature>
<evidence type="ECO:0000313" key="4">
    <source>
        <dbReference type="Proteomes" id="UP000576082"/>
    </source>
</evidence>
<dbReference type="Proteomes" id="UP000576082">
    <property type="component" value="Unassembled WGS sequence"/>
</dbReference>
<dbReference type="RefSeq" id="WP_169660231.1">
    <property type="nucleotide sequence ID" value="NZ_JABANE010000128.1"/>
</dbReference>
<name>A0A7X9S0E0_9BACT</name>
<organism evidence="3 4">
    <name type="scientific">Flammeovirga aprica JL-4</name>
    <dbReference type="NCBI Taxonomy" id="694437"/>
    <lineage>
        <taxon>Bacteria</taxon>
        <taxon>Pseudomonadati</taxon>
        <taxon>Bacteroidota</taxon>
        <taxon>Cytophagia</taxon>
        <taxon>Cytophagales</taxon>
        <taxon>Flammeovirgaceae</taxon>
        <taxon>Flammeovirga</taxon>
    </lineage>
</organism>
<keyword evidence="1" id="KW-0472">Membrane</keyword>